<protein>
    <submittedName>
        <fullName evidence="4">Peptidoglycan/xylan/chitin deacetylase, PgdA/CDA1 family</fullName>
    </submittedName>
</protein>
<dbReference type="GO" id="GO:0016020">
    <property type="term" value="C:membrane"/>
    <property type="evidence" value="ECO:0007669"/>
    <property type="project" value="TreeGrafter"/>
</dbReference>
<dbReference type="PANTHER" id="PTHR10587">
    <property type="entry name" value="GLYCOSYL TRANSFERASE-RELATED"/>
    <property type="match status" value="1"/>
</dbReference>
<dbReference type="GO" id="GO:0016810">
    <property type="term" value="F:hydrolase activity, acting on carbon-nitrogen (but not peptide) bonds"/>
    <property type="evidence" value="ECO:0007669"/>
    <property type="project" value="InterPro"/>
</dbReference>
<dbReference type="EMBL" id="FUWH01000004">
    <property type="protein sequence ID" value="SJZ75335.1"/>
    <property type="molecule type" value="Genomic_DNA"/>
</dbReference>
<dbReference type="InterPro" id="IPR050248">
    <property type="entry name" value="Polysacc_deacetylase_ArnD"/>
</dbReference>
<dbReference type="GO" id="GO:0046872">
    <property type="term" value="F:metal ion binding"/>
    <property type="evidence" value="ECO:0007669"/>
    <property type="project" value="UniProtKB-KW"/>
</dbReference>
<dbReference type="PANTHER" id="PTHR10587:SF133">
    <property type="entry name" value="CHITIN DEACETYLASE 1-RELATED"/>
    <property type="match status" value="1"/>
</dbReference>
<dbReference type="Gene3D" id="3.20.20.370">
    <property type="entry name" value="Glycoside hydrolase/deacetylase"/>
    <property type="match status" value="1"/>
</dbReference>
<dbReference type="Pfam" id="PF01522">
    <property type="entry name" value="Polysacc_deac_1"/>
    <property type="match status" value="1"/>
</dbReference>
<evidence type="ECO:0000259" key="3">
    <source>
        <dbReference type="PROSITE" id="PS51677"/>
    </source>
</evidence>
<accession>A0A1T4N876</accession>
<sequence length="213" mass="24243">MYLVKTPWWLRMLYPSLTWRIPAEEKILYLTFDDGPHETATPFVLDTLGRYNAKATFFCIGNNVKQHPEIYRRILNDGHATGNHTHQHLNGWKTPVNDYLADIAAASEYISSPLFRPPYGRISRAQLKALRKKGADPANIIMWDVLSADFDTNLTPEACLAYVLYHCRPGSVIVFHDSQKAWPRLSHALPLVLDHFSKSGYSFRSITPATSGR</sequence>
<dbReference type="STRING" id="413434.SAMN04488132_104136"/>
<dbReference type="PROSITE" id="PS51677">
    <property type="entry name" value="NODB"/>
    <property type="match status" value="1"/>
</dbReference>
<dbReference type="OrthoDB" id="9812065at2"/>
<evidence type="ECO:0000313" key="5">
    <source>
        <dbReference type="Proteomes" id="UP000190888"/>
    </source>
</evidence>
<dbReference type="AlphaFoldDB" id="A0A1T4N876"/>
<evidence type="ECO:0000256" key="2">
    <source>
        <dbReference type="ARBA" id="ARBA00022801"/>
    </source>
</evidence>
<name>A0A1T4N876_9BACT</name>
<dbReference type="Proteomes" id="UP000190888">
    <property type="component" value="Unassembled WGS sequence"/>
</dbReference>
<keyword evidence="2" id="KW-0378">Hydrolase</keyword>
<dbReference type="InterPro" id="IPR002509">
    <property type="entry name" value="NODB_dom"/>
</dbReference>
<dbReference type="InterPro" id="IPR011330">
    <property type="entry name" value="Glyco_hydro/deAcase_b/a-brl"/>
</dbReference>
<gene>
    <name evidence="4" type="ORF">SAMN04488132_104136</name>
</gene>
<reference evidence="4 5" key="1">
    <citation type="submission" date="2017-02" db="EMBL/GenBank/DDBJ databases">
        <authorList>
            <person name="Peterson S.W."/>
        </authorList>
    </citation>
    <scope>NUCLEOTIDE SEQUENCE [LARGE SCALE GENOMIC DNA]</scope>
    <source>
        <strain evidence="4 5">DSM 22335</strain>
    </source>
</reference>
<keyword evidence="5" id="KW-1185">Reference proteome</keyword>
<dbReference type="GO" id="GO:0005975">
    <property type="term" value="P:carbohydrate metabolic process"/>
    <property type="evidence" value="ECO:0007669"/>
    <property type="project" value="InterPro"/>
</dbReference>
<proteinExistence type="predicted"/>
<evidence type="ECO:0000313" key="4">
    <source>
        <dbReference type="EMBL" id="SJZ75335.1"/>
    </source>
</evidence>
<dbReference type="CDD" id="cd10917">
    <property type="entry name" value="CE4_NodB_like_6s_7s"/>
    <property type="match status" value="1"/>
</dbReference>
<feature type="domain" description="NodB homology" evidence="3">
    <location>
        <begin position="26"/>
        <end position="204"/>
    </location>
</feature>
<dbReference type="RefSeq" id="WP_078831116.1">
    <property type="nucleotide sequence ID" value="NZ_FUWH01000004.1"/>
</dbReference>
<keyword evidence="1" id="KW-0479">Metal-binding</keyword>
<dbReference type="SUPFAM" id="SSF88713">
    <property type="entry name" value="Glycoside hydrolase/deacetylase"/>
    <property type="match status" value="1"/>
</dbReference>
<organism evidence="4 5">
    <name type="scientific">Sediminibacterium ginsengisoli</name>
    <dbReference type="NCBI Taxonomy" id="413434"/>
    <lineage>
        <taxon>Bacteria</taxon>
        <taxon>Pseudomonadati</taxon>
        <taxon>Bacteroidota</taxon>
        <taxon>Chitinophagia</taxon>
        <taxon>Chitinophagales</taxon>
        <taxon>Chitinophagaceae</taxon>
        <taxon>Sediminibacterium</taxon>
    </lineage>
</organism>
<evidence type="ECO:0000256" key="1">
    <source>
        <dbReference type="ARBA" id="ARBA00022723"/>
    </source>
</evidence>